<reference evidence="3" key="1">
    <citation type="submission" date="2019-04" db="EMBL/GenBank/DDBJ databases">
        <authorList>
            <consortium name="Pathogen Informatics"/>
        </authorList>
    </citation>
    <scope>NUCLEOTIDE SEQUENCE</scope>
    <source>
        <strain evidence="3">GPSC72</strain>
    </source>
</reference>
<dbReference type="SUPFAM" id="SSF69360">
    <property type="entry name" value="Cell wall binding repeat"/>
    <property type="match status" value="1"/>
</dbReference>
<proteinExistence type="predicted"/>
<dbReference type="GO" id="GO:0033925">
    <property type="term" value="F:mannosyl-glycoprotein endo-beta-N-acetylglucosaminidase activity"/>
    <property type="evidence" value="ECO:0007669"/>
    <property type="project" value="UniProtKB-EC"/>
</dbReference>
<keyword evidence="3" id="KW-0326">Glycosidase</keyword>
<dbReference type="RefSeq" id="WP_232045182.1">
    <property type="nucleotide sequence ID" value="NZ_LR216049.1"/>
</dbReference>
<dbReference type="AlphaFoldDB" id="A0A4J2G9L6"/>
<dbReference type="EMBL" id="CAATIT010000006">
    <property type="protein sequence ID" value="VNQ89347.1"/>
    <property type="molecule type" value="Genomic_DNA"/>
</dbReference>
<protein>
    <submittedName>
        <fullName evidence="3">Putative cell wall-binding protein</fullName>
        <ecNumber evidence="3">3.2.1.96</ecNumber>
    </submittedName>
</protein>
<evidence type="ECO:0000256" key="2">
    <source>
        <dbReference type="PROSITE-ProRule" id="PRU00591"/>
    </source>
</evidence>
<evidence type="ECO:0000313" key="3">
    <source>
        <dbReference type="EMBL" id="VNQ89347.1"/>
    </source>
</evidence>
<sequence length="92" mass="10565">MSYSVDDVVSNAFKKRMILDSFFAFNCSGTMKVSTWVYDKGEWYYVSSSGAMIANDWVKDNGKWYYLASSGKMLRNTYTPDGYYVGNLGVWQ</sequence>
<dbReference type="Pfam" id="PF19085">
    <property type="entry name" value="Choline_bind_2"/>
    <property type="match status" value="1"/>
</dbReference>
<keyword evidence="1" id="KW-0677">Repeat</keyword>
<dbReference type="EC" id="3.2.1.96" evidence="3"/>
<organism evidence="3">
    <name type="scientific">Streptococcus pneumoniae</name>
    <dbReference type="NCBI Taxonomy" id="1313"/>
    <lineage>
        <taxon>Bacteria</taxon>
        <taxon>Bacillati</taxon>
        <taxon>Bacillota</taxon>
        <taxon>Bacilli</taxon>
        <taxon>Lactobacillales</taxon>
        <taxon>Streptococcaceae</taxon>
        <taxon>Streptococcus</taxon>
    </lineage>
</organism>
<accession>A0A4J2G9L6</accession>
<feature type="repeat" description="Cell wall-binding" evidence="2">
    <location>
        <begin position="54"/>
        <end position="73"/>
    </location>
</feature>
<dbReference type="Gene3D" id="2.10.270.10">
    <property type="entry name" value="Cholin Binding"/>
    <property type="match status" value="1"/>
</dbReference>
<name>A0A4J2G9L6_STREE</name>
<dbReference type="InterPro" id="IPR018337">
    <property type="entry name" value="Cell_wall/Cho-bd_repeat"/>
</dbReference>
<feature type="repeat" description="Cell wall-binding" evidence="2">
    <location>
        <begin position="33"/>
        <end position="52"/>
    </location>
</feature>
<dbReference type="PROSITE" id="PS51170">
    <property type="entry name" value="CW"/>
    <property type="match status" value="2"/>
</dbReference>
<gene>
    <name evidence="3" type="primary">lytB_3</name>
    <name evidence="3" type="ORF">SAMEA3381414_01712</name>
</gene>
<evidence type="ECO:0000256" key="1">
    <source>
        <dbReference type="ARBA" id="ARBA00022737"/>
    </source>
</evidence>
<keyword evidence="3" id="KW-0378">Hydrolase</keyword>